<name>A0ABU3GS18_9SPHI</name>
<dbReference type="RefSeq" id="WP_311949166.1">
    <property type="nucleotide sequence ID" value="NZ_JAVLVU010000001.1"/>
</dbReference>
<gene>
    <name evidence="2" type="ORF">QE417_001641</name>
</gene>
<reference evidence="3" key="1">
    <citation type="submission" date="2023-07" db="EMBL/GenBank/DDBJ databases">
        <title>Functional and genomic diversity of the sorghum phyllosphere microbiome.</title>
        <authorList>
            <person name="Shade A."/>
        </authorList>
    </citation>
    <scope>NUCLEOTIDE SEQUENCE [LARGE SCALE GENOMIC DNA]</scope>
    <source>
        <strain evidence="3">SORGH_AS_0422</strain>
    </source>
</reference>
<evidence type="ECO:0000313" key="3">
    <source>
        <dbReference type="Proteomes" id="UP001258315"/>
    </source>
</evidence>
<organism evidence="2 3">
    <name type="scientific">Mucilaginibacter terrae</name>
    <dbReference type="NCBI Taxonomy" id="1955052"/>
    <lineage>
        <taxon>Bacteria</taxon>
        <taxon>Pseudomonadati</taxon>
        <taxon>Bacteroidota</taxon>
        <taxon>Sphingobacteriia</taxon>
        <taxon>Sphingobacteriales</taxon>
        <taxon>Sphingobacteriaceae</taxon>
        <taxon>Mucilaginibacter</taxon>
    </lineage>
</organism>
<keyword evidence="1" id="KW-0812">Transmembrane</keyword>
<evidence type="ECO:0000313" key="2">
    <source>
        <dbReference type="EMBL" id="MDT3402569.1"/>
    </source>
</evidence>
<proteinExistence type="predicted"/>
<dbReference type="Proteomes" id="UP001258315">
    <property type="component" value="Unassembled WGS sequence"/>
</dbReference>
<sequence>MEIGDYLASAVGACAFIYITNWLSTTKQRYYFKHGISGTAQITALEETPVIYNDDSPVYQIHLIIKSEARICVIKQPFSYYNHPENGDVVNILIHPKNRDRALIVSNLSNGKVYLR</sequence>
<keyword evidence="1" id="KW-0472">Membrane</keyword>
<dbReference type="EMBL" id="JAVLVU010000001">
    <property type="protein sequence ID" value="MDT3402569.1"/>
    <property type="molecule type" value="Genomic_DNA"/>
</dbReference>
<accession>A0ABU3GS18</accession>
<comment type="caution">
    <text evidence="2">The sequence shown here is derived from an EMBL/GenBank/DDBJ whole genome shotgun (WGS) entry which is preliminary data.</text>
</comment>
<keyword evidence="1" id="KW-1133">Transmembrane helix</keyword>
<protein>
    <recommendedName>
        <fullName evidence="4">DUF3592 domain-containing protein</fullName>
    </recommendedName>
</protein>
<evidence type="ECO:0008006" key="4">
    <source>
        <dbReference type="Google" id="ProtNLM"/>
    </source>
</evidence>
<evidence type="ECO:0000256" key="1">
    <source>
        <dbReference type="SAM" id="Phobius"/>
    </source>
</evidence>
<keyword evidence="3" id="KW-1185">Reference proteome</keyword>
<feature type="transmembrane region" description="Helical" evidence="1">
    <location>
        <begin position="6"/>
        <end position="24"/>
    </location>
</feature>